<keyword evidence="2" id="KW-1185">Reference proteome</keyword>
<comment type="caution">
    <text evidence="1">The sequence shown here is derived from an EMBL/GenBank/DDBJ whole genome shotgun (WGS) entry which is preliminary data.</text>
</comment>
<accession>A0A2M9G2G9</accession>
<gene>
    <name evidence="1" type="ORF">CVT23_08860</name>
</gene>
<dbReference type="Proteomes" id="UP000229498">
    <property type="component" value="Unassembled WGS sequence"/>
</dbReference>
<dbReference type="OrthoDB" id="7323958at2"/>
<protein>
    <submittedName>
        <fullName evidence="1">Uncharacterized protein</fullName>
    </submittedName>
</protein>
<reference evidence="1 2" key="1">
    <citation type="submission" date="2017-11" db="EMBL/GenBank/DDBJ databases">
        <title>Draft genome sequence of Rhizobiales bacterium SY3-13.</title>
        <authorList>
            <person name="Sun C."/>
        </authorList>
    </citation>
    <scope>NUCLEOTIDE SEQUENCE [LARGE SCALE GENOMIC DNA]</scope>
    <source>
        <strain evidence="1 2">SY3-13</strain>
    </source>
</reference>
<sequence length="303" mass="35394">MELTKFDFKNRVFSVPGVYIFGEGVDRKPMLSVELGDLRAALEMDSLRREFGIEPDSHDYELLQLAESALSHVKYIVPGDQIPTEILDGTASWPIEEQHYETARNRLSIRLAAWAAQRDFRVLDPLEIQELLQTPEVQKHVQQGFQKAAEELGLKTRDEVVQMVEQIGREMAYVEALRSYYDWILRIPGHIRTMQALLKEDRQSLESAIRVNQLASSPIKQYRDMFQNVDAQFQDMASVLRNVPNVIDFIRNVRDDLHRDTLIWAEIEPIWKEMDFEDRRSMRSGLSKLYPFIAQNFMRYGGW</sequence>
<proteinExistence type="predicted"/>
<dbReference type="RefSeq" id="WP_109793153.1">
    <property type="nucleotide sequence ID" value="NZ_PHIG01000031.1"/>
</dbReference>
<evidence type="ECO:0000313" key="1">
    <source>
        <dbReference type="EMBL" id="PJK29876.1"/>
    </source>
</evidence>
<evidence type="ECO:0000313" key="2">
    <source>
        <dbReference type="Proteomes" id="UP000229498"/>
    </source>
</evidence>
<name>A0A2M9G2G9_9PROT</name>
<organism evidence="1 2">
    <name type="scientific">Minwuia thermotolerans</name>
    <dbReference type="NCBI Taxonomy" id="2056226"/>
    <lineage>
        <taxon>Bacteria</taxon>
        <taxon>Pseudomonadati</taxon>
        <taxon>Pseudomonadota</taxon>
        <taxon>Alphaproteobacteria</taxon>
        <taxon>Minwuiales</taxon>
        <taxon>Minwuiaceae</taxon>
        <taxon>Minwuia</taxon>
    </lineage>
</organism>
<dbReference type="AlphaFoldDB" id="A0A2M9G2G9"/>
<dbReference type="EMBL" id="PHIG01000031">
    <property type="protein sequence ID" value="PJK29876.1"/>
    <property type="molecule type" value="Genomic_DNA"/>
</dbReference>